<feature type="compositionally biased region" description="Polar residues" evidence="1">
    <location>
        <begin position="203"/>
        <end position="219"/>
    </location>
</feature>
<dbReference type="EMBL" id="JBHEZY010000003">
    <property type="protein sequence ID" value="MFC1431304.1"/>
    <property type="molecule type" value="Genomic_DNA"/>
</dbReference>
<protein>
    <submittedName>
        <fullName evidence="2">Uncharacterized protein</fullName>
    </submittedName>
</protein>
<reference evidence="2 3" key="1">
    <citation type="submission" date="2024-09" db="EMBL/GenBank/DDBJ databases">
        <authorList>
            <person name="Lee S.D."/>
        </authorList>
    </citation>
    <scope>NUCLEOTIDE SEQUENCE [LARGE SCALE GENOMIC DNA]</scope>
    <source>
        <strain evidence="2 3">N1-3</strain>
    </source>
</reference>
<gene>
    <name evidence="2" type="ORF">ACEZDB_11665</name>
</gene>
<dbReference type="RefSeq" id="WP_380551670.1">
    <property type="nucleotide sequence ID" value="NZ_JBHEZY010000003.1"/>
</dbReference>
<sequence>MSFDLGVWFEGERPSRAAAAAAGFYAALVAEFPEVEDVGDESSPWSAGLDVDDGCVLMAMQWGRAAEVAPRVVELAGQSGLICFDPQAGVVHVPPALRSADALGLQSCVGLPVSDPDQESVERAVRRLSAENWFVVLESPSGRYVQVGTGARAGAGKWRHCERRSGGPPGTVSGPPADHWVRRIGTMSVRRCGVMGRAASGVASPNTGVCASTSSSRVSIQAPDPAETKA</sequence>
<evidence type="ECO:0000256" key="1">
    <source>
        <dbReference type="SAM" id="MobiDB-lite"/>
    </source>
</evidence>
<proteinExistence type="predicted"/>
<comment type="caution">
    <text evidence="2">The sequence shown here is derived from an EMBL/GenBank/DDBJ whole genome shotgun (WGS) entry which is preliminary data.</text>
</comment>
<feature type="region of interest" description="Disordered" evidence="1">
    <location>
        <begin position="203"/>
        <end position="230"/>
    </location>
</feature>
<evidence type="ECO:0000313" key="3">
    <source>
        <dbReference type="Proteomes" id="UP001592530"/>
    </source>
</evidence>
<dbReference type="Proteomes" id="UP001592530">
    <property type="component" value="Unassembled WGS sequence"/>
</dbReference>
<organism evidence="2 3">
    <name type="scientific">Streptacidiphilus alkalitolerans</name>
    <dbReference type="NCBI Taxonomy" id="3342712"/>
    <lineage>
        <taxon>Bacteria</taxon>
        <taxon>Bacillati</taxon>
        <taxon>Actinomycetota</taxon>
        <taxon>Actinomycetes</taxon>
        <taxon>Kitasatosporales</taxon>
        <taxon>Streptomycetaceae</taxon>
        <taxon>Streptacidiphilus</taxon>
    </lineage>
</organism>
<accession>A0ABV6WZA9</accession>
<evidence type="ECO:0000313" key="2">
    <source>
        <dbReference type="EMBL" id="MFC1431304.1"/>
    </source>
</evidence>
<name>A0ABV6WZA9_9ACTN</name>